<dbReference type="InParanoid" id="A0A0C3CDC6"/>
<evidence type="ECO:0000256" key="3">
    <source>
        <dbReference type="SAM" id="MobiDB-lite"/>
    </source>
</evidence>
<protein>
    <recommendedName>
        <fullName evidence="4">CCHC-type domain-containing protein</fullName>
    </recommendedName>
</protein>
<dbReference type="GO" id="GO:0008270">
    <property type="term" value="F:zinc ion binding"/>
    <property type="evidence" value="ECO:0007669"/>
    <property type="project" value="UniProtKB-KW"/>
</dbReference>
<keyword evidence="2" id="KW-0863">Zinc-finger</keyword>
<evidence type="ECO:0000259" key="4">
    <source>
        <dbReference type="PROSITE" id="PS50158"/>
    </source>
</evidence>
<dbReference type="EMBL" id="KN832979">
    <property type="protein sequence ID" value="KIM87702.1"/>
    <property type="molecule type" value="Genomic_DNA"/>
</dbReference>
<dbReference type="Proteomes" id="UP000054166">
    <property type="component" value="Unassembled WGS sequence"/>
</dbReference>
<organism evidence="5 6">
    <name type="scientific">Piloderma croceum (strain F 1598)</name>
    <dbReference type="NCBI Taxonomy" id="765440"/>
    <lineage>
        <taxon>Eukaryota</taxon>
        <taxon>Fungi</taxon>
        <taxon>Dikarya</taxon>
        <taxon>Basidiomycota</taxon>
        <taxon>Agaricomycotina</taxon>
        <taxon>Agaricomycetes</taxon>
        <taxon>Agaricomycetidae</taxon>
        <taxon>Atheliales</taxon>
        <taxon>Atheliaceae</taxon>
        <taxon>Piloderma</taxon>
    </lineage>
</organism>
<evidence type="ECO:0000313" key="5">
    <source>
        <dbReference type="EMBL" id="KIM87702.1"/>
    </source>
</evidence>
<dbReference type="InterPro" id="IPR001878">
    <property type="entry name" value="Znf_CCHC"/>
</dbReference>
<evidence type="ECO:0000313" key="6">
    <source>
        <dbReference type="Proteomes" id="UP000054166"/>
    </source>
</evidence>
<dbReference type="InterPro" id="IPR036875">
    <property type="entry name" value="Znf_CCHC_sf"/>
</dbReference>
<keyword evidence="2" id="KW-0479">Metal-binding</keyword>
<proteinExistence type="predicted"/>
<dbReference type="Pfam" id="PF03732">
    <property type="entry name" value="Retrotrans_gag"/>
    <property type="match status" value="1"/>
</dbReference>
<dbReference type="HOGENOM" id="CLU_069428_0_0_1"/>
<sequence>MKIYMETHLRDPHRLHPIIPVDLHRKDHNLQEGPPPPLNPPAGPPALGPPGPPGPPGPGPPPVPVVPAPPAGPPAEKRKSHVKKPDDLTESKQWDRFKRQTFVYIQENRKDFDTGESVIRFLLSFMTEGLPEKFAVNFIDDIAEEWEHEKAEARRLFLPPPPDPNWGTLTTFQEKCEATFGDQNKKSSAEHQLALLKQGTRSTKEYFQEFDQLSNRAFYAGGQLPGGYTDWKMSVINIDGLDRRRAEQRRALSVHYSHPTPKPASFPKAVTEKRTGTGVTYTGQGQKMDLDAAKAKGLCFSCRKPRHMRKDCPDKKKFQVREIITEFTEEEKKEMAEALKKEGF</sequence>
<keyword evidence="2" id="KW-0862">Zinc</keyword>
<keyword evidence="6" id="KW-1185">Reference proteome</keyword>
<dbReference type="AlphaFoldDB" id="A0A0C3CDC6"/>
<dbReference type="SMART" id="SM00343">
    <property type="entry name" value="ZnF_C2HC"/>
    <property type="match status" value="1"/>
</dbReference>
<accession>A0A0C3CDC6</accession>
<feature type="domain" description="CCHC-type" evidence="4">
    <location>
        <begin position="299"/>
        <end position="314"/>
    </location>
</feature>
<feature type="compositionally biased region" description="Pro residues" evidence="3">
    <location>
        <begin position="33"/>
        <end position="73"/>
    </location>
</feature>
<reference evidence="5 6" key="1">
    <citation type="submission" date="2014-04" db="EMBL/GenBank/DDBJ databases">
        <authorList>
            <consortium name="DOE Joint Genome Institute"/>
            <person name="Kuo A."/>
            <person name="Tarkka M."/>
            <person name="Buscot F."/>
            <person name="Kohler A."/>
            <person name="Nagy L.G."/>
            <person name="Floudas D."/>
            <person name="Copeland A."/>
            <person name="Barry K.W."/>
            <person name="Cichocki N."/>
            <person name="Veneault-Fourrey C."/>
            <person name="LaButti K."/>
            <person name="Lindquist E.A."/>
            <person name="Lipzen A."/>
            <person name="Lundell T."/>
            <person name="Morin E."/>
            <person name="Murat C."/>
            <person name="Sun H."/>
            <person name="Tunlid A."/>
            <person name="Henrissat B."/>
            <person name="Grigoriev I.V."/>
            <person name="Hibbett D.S."/>
            <person name="Martin F."/>
            <person name="Nordberg H.P."/>
            <person name="Cantor M.N."/>
            <person name="Hua S.X."/>
        </authorList>
    </citation>
    <scope>NUCLEOTIDE SEQUENCE [LARGE SCALE GENOMIC DNA]</scope>
    <source>
        <strain evidence="5 6">F 1598</strain>
    </source>
</reference>
<dbReference type="STRING" id="765440.A0A0C3CDC6"/>
<name>A0A0C3CDC6_PILCF</name>
<evidence type="ECO:0000256" key="2">
    <source>
        <dbReference type="PROSITE-ProRule" id="PRU00047"/>
    </source>
</evidence>
<dbReference type="GO" id="GO:0003676">
    <property type="term" value="F:nucleic acid binding"/>
    <property type="evidence" value="ECO:0007669"/>
    <property type="project" value="InterPro"/>
</dbReference>
<dbReference type="SUPFAM" id="SSF57756">
    <property type="entry name" value="Retrovirus zinc finger-like domains"/>
    <property type="match status" value="1"/>
</dbReference>
<feature type="region of interest" description="Disordered" evidence="3">
    <location>
        <begin position="24"/>
        <end position="92"/>
    </location>
</feature>
<dbReference type="InterPro" id="IPR005162">
    <property type="entry name" value="Retrotrans_gag_dom"/>
</dbReference>
<reference evidence="6" key="2">
    <citation type="submission" date="2015-01" db="EMBL/GenBank/DDBJ databases">
        <title>Evolutionary Origins and Diversification of the Mycorrhizal Mutualists.</title>
        <authorList>
            <consortium name="DOE Joint Genome Institute"/>
            <consortium name="Mycorrhizal Genomics Consortium"/>
            <person name="Kohler A."/>
            <person name="Kuo A."/>
            <person name="Nagy L.G."/>
            <person name="Floudas D."/>
            <person name="Copeland A."/>
            <person name="Barry K.W."/>
            <person name="Cichocki N."/>
            <person name="Veneault-Fourrey C."/>
            <person name="LaButti K."/>
            <person name="Lindquist E.A."/>
            <person name="Lipzen A."/>
            <person name="Lundell T."/>
            <person name="Morin E."/>
            <person name="Murat C."/>
            <person name="Riley R."/>
            <person name="Ohm R."/>
            <person name="Sun H."/>
            <person name="Tunlid A."/>
            <person name="Henrissat B."/>
            <person name="Grigoriev I.V."/>
            <person name="Hibbett D.S."/>
            <person name="Martin F."/>
        </authorList>
    </citation>
    <scope>NUCLEOTIDE SEQUENCE [LARGE SCALE GENOMIC DNA]</scope>
    <source>
        <strain evidence="6">F 1598</strain>
    </source>
</reference>
<dbReference type="OrthoDB" id="2681631at2759"/>
<dbReference type="PROSITE" id="PS50158">
    <property type="entry name" value="ZF_CCHC"/>
    <property type="match status" value="1"/>
</dbReference>
<feature type="compositionally biased region" description="Basic and acidic residues" evidence="3">
    <location>
        <begin position="83"/>
        <end position="92"/>
    </location>
</feature>
<keyword evidence="1" id="KW-0507">mRNA processing</keyword>
<dbReference type="GO" id="GO:0006397">
    <property type="term" value="P:mRNA processing"/>
    <property type="evidence" value="ECO:0007669"/>
    <property type="project" value="UniProtKB-KW"/>
</dbReference>
<gene>
    <name evidence="5" type="ORF">PILCRDRAFT_86045</name>
</gene>
<evidence type="ECO:0000256" key="1">
    <source>
        <dbReference type="ARBA" id="ARBA00022664"/>
    </source>
</evidence>